<gene>
    <name evidence="1" type="ORF">BRAA02T07772Z</name>
</gene>
<dbReference type="AlphaFoldDB" id="A0A3P6AXC6"/>
<protein>
    <submittedName>
        <fullName evidence="1">Uncharacterized protein</fullName>
    </submittedName>
</protein>
<name>A0A3P6AXC6_BRACM</name>
<accession>A0A3P6AXC6</accession>
<evidence type="ECO:0000313" key="1">
    <source>
        <dbReference type="EMBL" id="VDC90340.1"/>
    </source>
</evidence>
<reference evidence="1" key="1">
    <citation type="submission" date="2018-11" db="EMBL/GenBank/DDBJ databases">
        <authorList>
            <consortium name="Genoscope - CEA"/>
            <person name="William W."/>
        </authorList>
    </citation>
    <scope>NUCLEOTIDE SEQUENCE</scope>
</reference>
<dbReference type="EMBL" id="LR031573">
    <property type="protein sequence ID" value="VDC90340.1"/>
    <property type="molecule type" value="Genomic_DNA"/>
</dbReference>
<proteinExistence type="predicted"/>
<organism evidence="1">
    <name type="scientific">Brassica campestris</name>
    <name type="common">Field mustard</name>
    <dbReference type="NCBI Taxonomy" id="3711"/>
    <lineage>
        <taxon>Eukaryota</taxon>
        <taxon>Viridiplantae</taxon>
        <taxon>Streptophyta</taxon>
        <taxon>Embryophyta</taxon>
        <taxon>Tracheophyta</taxon>
        <taxon>Spermatophyta</taxon>
        <taxon>Magnoliopsida</taxon>
        <taxon>eudicotyledons</taxon>
        <taxon>Gunneridae</taxon>
        <taxon>Pentapetalae</taxon>
        <taxon>rosids</taxon>
        <taxon>malvids</taxon>
        <taxon>Brassicales</taxon>
        <taxon>Brassicaceae</taxon>
        <taxon>Brassiceae</taxon>
        <taxon>Brassica</taxon>
    </lineage>
</organism>
<sequence length="44" mass="5601">MRNCVLRFRKRNGRLELVQVYKRVKVQEEKWPLITRLERAWNMR</sequence>